<feature type="chain" id="PRO_5025428602" evidence="1">
    <location>
        <begin position="19"/>
        <end position="675"/>
    </location>
</feature>
<dbReference type="Pfam" id="PF22422">
    <property type="entry name" value="MGH1-like_GH"/>
    <property type="match status" value="1"/>
</dbReference>
<keyword evidence="1" id="KW-0732">Signal</keyword>
<dbReference type="PROSITE" id="PS50022">
    <property type="entry name" value="FA58C_3"/>
    <property type="match status" value="1"/>
</dbReference>
<protein>
    <submittedName>
        <fullName evidence="3">Six-hairpin glycosidase</fullName>
    </submittedName>
</protein>
<accession>A0A6A6X605</accession>
<dbReference type="SUPFAM" id="SSF49785">
    <property type="entry name" value="Galactose-binding domain-like"/>
    <property type="match status" value="1"/>
</dbReference>
<keyword evidence="3" id="KW-0378">Hydrolase</keyword>
<dbReference type="GO" id="GO:0005975">
    <property type="term" value="P:carbohydrate metabolic process"/>
    <property type="evidence" value="ECO:0007669"/>
    <property type="project" value="InterPro"/>
</dbReference>
<evidence type="ECO:0000313" key="3">
    <source>
        <dbReference type="EMBL" id="KAF2791678.1"/>
    </source>
</evidence>
<sequence>MKFLIASALTIIFHLAQAALDAKALTSQHFGNDAPWYLSRIPLFESSDKTLEEVYYYRWSIFRAHQRDLGSNGFISTEFLNDVGWQTEPWASLNDATGFHLQEGRWCRDRRFKEDYATFIYSGDSNTRQFSESMAAAVWQGYLVDGVLEDAVARIDAMQAVYNAWVDSYDADKGLYWVEPLRDATEYTISSIDASGGIDGFTGGDSFRPSINSFQYANAKAISNLAALKGGMDDTVVSFNSKAASIKNNTQTSLWNTTLIHFIDRFKVNNTYVRYFTPIRGRELVGYVPWTHDLPDDTISYAQAWSHILDNSELAGEHGLRTNEPSYEYYMRQYRYEGSNPECQWNGPVWPFQTTQLLTGLANFLDHYAVGASTGLITKTDYNKLLRQYAQLHYNPDRGGILDIEEDYYPDTGAPIVGLKRSPHYFHSGFIDLILSGFVGIRACADDVLEVNPLADASTTYFRADSILYHGHDIAVQWDATGARYGTQGLQVEVDGVVATSSPELTRLSVPIARVAAPAVARPVAKSVQLGLSTTYPVGNVSVTDPAPVLADIHSAIDGRVFFFPEADVANGWDTPVGNGSEVWFQIDFGASTTVASAELAFFADGGQGFDTPASYRVQGDVDGVWGDVEEAKYGEVVGNGITNVEWKGVSVEKIRLVFKPKVGSKVRLVEFKVF</sequence>
<reference evidence="3" key="1">
    <citation type="journal article" date="2020" name="Stud. Mycol.">
        <title>101 Dothideomycetes genomes: a test case for predicting lifestyles and emergence of pathogens.</title>
        <authorList>
            <person name="Haridas S."/>
            <person name="Albert R."/>
            <person name="Binder M."/>
            <person name="Bloem J."/>
            <person name="Labutti K."/>
            <person name="Salamov A."/>
            <person name="Andreopoulos B."/>
            <person name="Baker S."/>
            <person name="Barry K."/>
            <person name="Bills G."/>
            <person name="Bluhm B."/>
            <person name="Cannon C."/>
            <person name="Castanera R."/>
            <person name="Culley D."/>
            <person name="Daum C."/>
            <person name="Ezra D."/>
            <person name="Gonzalez J."/>
            <person name="Henrissat B."/>
            <person name="Kuo A."/>
            <person name="Liang C."/>
            <person name="Lipzen A."/>
            <person name="Lutzoni F."/>
            <person name="Magnuson J."/>
            <person name="Mondo S."/>
            <person name="Nolan M."/>
            <person name="Ohm R."/>
            <person name="Pangilinan J."/>
            <person name="Park H.-J."/>
            <person name="Ramirez L."/>
            <person name="Alfaro M."/>
            <person name="Sun H."/>
            <person name="Tritt A."/>
            <person name="Yoshinaga Y."/>
            <person name="Zwiers L.-H."/>
            <person name="Turgeon B."/>
            <person name="Goodwin S."/>
            <person name="Spatafora J."/>
            <person name="Crous P."/>
            <person name="Grigoriev I."/>
        </authorList>
    </citation>
    <scope>NUCLEOTIDE SEQUENCE</scope>
    <source>
        <strain evidence="3">CBS 109.77</strain>
    </source>
</reference>
<gene>
    <name evidence="3" type="ORF">K505DRAFT_248389</name>
</gene>
<evidence type="ECO:0000313" key="4">
    <source>
        <dbReference type="Proteomes" id="UP000799757"/>
    </source>
</evidence>
<evidence type="ECO:0000256" key="1">
    <source>
        <dbReference type="SAM" id="SignalP"/>
    </source>
</evidence>
<dbReference type="Proteomes" id="UP000799757">
    <property type="component" value="Unassembled WGS sequence"/>
</dbReference>
<dbReference type="SUPFAM" id="SSF48208">
    <property type="entry name" value="Six-hairpin glycosidases"/>
    <property type="match status" value="1"/>
</dbReference>
<name>A0A6A6X605_9PLEO</name>
<dbReference type="AlphaFoldDB" id="A0A6A6X605"/>
<dbReference type="InterPro" id="IPR008979">
    <property type="entry name" value="Galactose-bd-like_sf"/>
</dbReference>
<dbReference type="InterPro" id="IPR008928">
    <property type="entry name" value="6-hairpin_glycosidase_sf"/>
</dbReference>
<dbReference type="OrthoDB" id="5382128at2759"/>
<dbReference type="InterPro" id="IPR000421">
    <property type="entry name" value="FA58C"/>
</dbReference>
<keyword evidence="4" id="KW-1185">Reference proteome</keyword>
<dbReference type="Gene3D" id="1.50.10.10">
    <property type="match status" value="1"/>
</dbReference>
<keyword evidence="3" id="KW-0326">Glycosidase</keyword>
<dbReference type="InterPro" id="IPR012341">
    <property type="entry name" value="6hp_glycosidase-like_sf"/>
</dbReference>
<dbReference type="InterPro" id="IPR054491">
    <property type="entry name" value="MGH1-like_GH"/>
</dbReference>
<proteinExistence type="predicted"/>
<feature type="signal peptide" evidence="1">
    <location>
        <begin position="1"/>
        <end position="18"/>
    </location>
</feature>
<evidence type="ECO:0000259" key="2">
    <source>
        <dbReference type="PROSITE" id="PS50022"/>
    </source>
</evidence>
<dbReference type="EMBL" id="MU002007">
    <property type="protein sequence ID" value="KAF2791678.1"/>
    <property type="molecule type" value="Genomic_DNA"/>
</dbReference>
<dbReference type="GO" id="GO:0016798">
    <property type="term" value="F:hydrolase activity, acting on glycosyl bonds"/>
    <property type="evidence" value="ECO:0007669"/>
    <property type="project" value="UniProtKB-KW"/>
</dbReference>
<organism evidence="3 4">
    <name type="scientific">Melanomma pulvis-pyrius CBS 109.77</name>
    <dbReference type="NCBI Taxonomy" id="1314802"/>
    <lineage>
        <taxon>Eukaryota</taxon>
        <taxon>Fungi</taxon>
        <taxon>Dikarya</taxon>
        <taxon>Ascomycota</taxon>
        <taxon>Pezizomycotina</taxon>
        <taxon>Dothideomycetes</taxon>
        <taxon>Pleosporomycetidae</taxon>
        <taxon>Pleosporales</taxon>
        <taxon>Melanommataceae</taxon>
        <taxon>Melanomma</taxon>
    </lineage>
</organism>
<feature type="domain" description="F5/8 type C" evidence="2">
    <location>
        <begin position="525"/>
        <end position="675"/>
    </location>
</feature>
<dbReference type="Gene3D" id="2.60.120.260">
    <property type="entry name" value="Galactose-binding domain-like"/>
    <property type="match status" value="1"/>
</dbReference>